<protein>
    <recommendedName>
        <fullName evidence="1">SPOR domain-containing protein</fullName>
    </recommendedName>
</protein>
<dbReference type="InterPro" id="IPR036680">
    <property type="entry name" value="SPOR-like_sf"/>
</dbReference>
<feature type="domain" description="SPOR" evidence="1">
    <location>
        <begin position="63"/>
        <end position="138"/>
    </location>
</feature>
<keyword evidence="3" id="KW-1185">Reference proteome</keyword>
<dbReference type="AlphaFoldDB" id="A0A2N3HZX1"/>
<dbReference type="Proteomes" id="UP000233535">
    <property type="component" value="Unassembled WGS sequence"/>
</dbReference>
<proteinExistence type="predicted"/>
<organism evidence="2 3">
    <name type="scientific">Labilibaculum filiforme</name>
    <dbReference type="NCBI Taxonomy" id="1940526"/>
    <lineage>
        <taxon>Bacteria</taxon>
        <taxon>Pseudomonadati</taxon>
        <taxon>Bacteroidota</taxon>
        <taxon>Bacteroidia</taxon>
        <taxon>Marinilabiliales</taxon>
        <taxon>Marinifilaceae</taxon>
        <taxon>Labilibaculum</taxon>
    </lineage>
</organism>
<evidence type="ECO:0000259" key="1">
    <source>
        <dbReference type="PROSITE" id="PS51724"/>
    </source>
</evidence>
<sequence>MVKFNFFLILVFLLFSSCKDKKTVTPVEKGNIAEHTVKRSVPDITPESDNSKTEFTSEQIATNRNSFDYHIVAASYNNNNQAERFKDRLYQKGYPSVVLEQNGKFRVVIQSFNKKETALKELIRLRELNKTPDLWLLHQ</sequence>
<evidence type="ECO:0000313" key="2">
    <source>
        <dbReference type="EMBL" id="PKQ63594.1"/>
    </source>
</evidence>
<dbReference type="InterPro" id="IPR007730">
    <property type="entry name" value="SPOR-like_dom"/>
</dbReference>
<dbReference type="Gene3D" id="3.30.70.1070">
    <property type="entry name" value="Sporulation related repeat"/>
    <property type="match status" value="1"/>
</dbReference>
<dbReference type="OrthoDB" id="1121031at2"/>
<dbReference type="Pfam" id="PF05036">
    <property type="entry name" value="SPOR"/>
    <property type="match status" value="1"/>
</dbReference>
<dbReference type="PROSITE" id="PS51724">
    <property type="entry name" value="SPOR"/>
    <property type="match status" value="1"/>
</dbReference>
<dbReference type="PROSITE" id="PS51257">
    <property type="entry name" value="PROKAR_LIPOPROTEIN"/>
    <property type="match status" value="1"/>
</dbReference>
<reference evidence="2 3" key="1">
    <citation type="journal article" date="2017" name="Front. Microbiol.">
        <title>Labilibaculum manganireducens gen. nov., sp. nov. and Labilibaculum filiforme sp. nov., Novel Bacteroidetes Isolated from Subsurface Sediments of the Baltic Sea.</title>
        <authorList>
            <person name="Vandieken V."/>
            <person name="Marshall I.P."/>
            <person name="Niemann H."/>
            <person name="Engelen B."/>
            <person name="Cypionka H."/>
        </authorList>
    </citation>
    <scope>NUCLEOTIDE SEQUENCE [LARGE SCALE GENOMIC DNA]</scope>
    <source>
        <strain evidence="2 3">59.16B</strain>
    </source>
</reference>
<comment type="caution">
    <text evidence="2">The sequence shown here is derived from an EMBL/GenBank/DDBJ whole genome shotgun (WGS) entry which is preliminary data.</text>
</comment>
<gene>
    <name evidence="2" type="ORF">BZG02_09510</name>
</gene>
<name>A0A2N3HZX1_9BACT</name>
<dbReference type="EMBL" id="MVDD01000005">
    <property type="protein sequence ID" value="PKQ63594.1"/>
    <property type="molecule type" value="Genomic_DNA"/>
</dbReference>
<dbReference type="SUPFAM" id="SSF110997">
    <property type="entry name" value="Sporulation related repeat"/>
    <property type="match status" value="1"/>
</dbReference>
<accession>A0A2N3HZX1</accession>
<dbReference type="GO" id="GO:0042834">
    <property type="term" value="F:peptidoglycan binding"/>
    <property type="evidence" value="ECO:0007669"/>
    <property type="project" value="InterPro"/>
</dbReference>
<evidence type="ECO:0000313" key="3">
    <source>
        <dbReference type="Proteomes" id="UP000233535"/>
    </source>
</evidence>